<feature type="region of interest" description="Disordered" evidence="1">
    <location>
        <begin position="23"/>
        <end position="66"/>
    </location>
</feature>
<sequence length="66" mass="7694">MLPSPRKPLVVVSYSEAAIVCIQPSSERKERAPEGQRQQNKKSCERREKNTEKERINKGKRKDRTL</sequence>
<dbReference type="Proteomes" id="UP000050525">
    <property type="component" value="Unassembled WGS sequence"/>
</dbReference>
<protein>
    <submittedName>
        <fullName evidence="2">Uncharacterized protein</fullName>
    </submittedName>
</protein>
<name>A0A151N9A2_ALLMI</name>
<gene>
    <name evidence="2" type="ORF">Y1Q_0008634</name>
</gene>
<dbReference type="AlphaFoldDB" id="A0A151N9A2"/>
<accession>A0A151N9A2</accession>
<comment type="caution">
    <text evidence="2">The sequence shown here is derived from an EMBL/GenBank/DDBJ whole genome shotgun (WGS) entry which is preliminary data.</text>
</comment>
<dbReference type="EMBL" id="AKHW03003682">
    <property type="protein sequence ID" value="KYO33413.1"/>
    <property type="molecule type" value="Genomic_DNA"/>
</dbReference>
<reference evidence="2 3" key="1">
    <citation type="journal article" date="2012" name="Genome Biol.">
        <title>Sequencing three crocodilian genomes to illuminate the evolution of archosaurs and amniotes.</title>
        <authorList>
            <person name="St John J.A."/>
            <person name="Braun E.L."/>
            <person name="Isberg S.R."/>
            <person name="Miles L.G."/>
            <person name="Chong A.Y."/>
            <person name="Gongora J."/>
            <person name="Dalzell P."/>
            <person name="Moran C."/>
            <person name="Bed'hom B."/>
            <person name="Abzhanov A."/>
            <person name="Burgess S.C."/>
            <person name="Cooksey A.M."/>
            <person name="Castoe T.A."/>
            <person name="Crawford N.G."/>
            <person name="Densmore L.D."/>
            <person name="Drew J.C."/>
            <person name="Edwards S.V."/>
            <person name="Faircloth B.C."/>
            <person name="Fujita M.K."/>
            <person name="Greenwold M.J."/>
            <person name="Hoffmann F.G."/>
            <person name="Howard J.M."/>
            <person name="Iguchi T."/>
            <person name="Janes D.E."/>
            <person name="Khan S.Y."/>
            <person name="Kohno S."/>
            <person name="de Koning A.J."/>
            <person name="Lance S.L."/>
            <person name="McCarthy F.M."/>
            <person name="McCormack J.E."/>
            <person name="Merchant M.E."/>
            <person name="Peterson D.G."/>
            <person name="Pollock D.D."/>
            <person name="Pourmand N."/>
            <person name="Raney B.J."/>
            <person name="Roessler K.A."/>
            <person name="Sanford J.R."/>
            <person name="Sawyer R.H."/>
            <person name="Schmidt C.J."/>
            <person name="Triplett E.W."/>
            <person name="Tuberville T.D."/>
            <person name="Venegas-Anaya M."/>
            <person name="Howard J.T."/>
            <person name="Jarvis E.D."/>
            <person name="Guillette L.J.Jr."/>
            <person name="Glenn T.C."/>
            <person name="Green R.E."/>
            <person name="Ray D.A."/>
        </authorList>
    </citation>
    <scope>NUCLEOTIDE SEQUENCE [LARGE SCALE GENOMIC DNA]</scope>
    <source>
        <strain evidence="2">KSC_2009_1</strain>
    </source>
</reference>
<proteinExistence type="predicted"/>
<keyword evidence="3" id="KW-1185">Reference proteome</keyword>
<evidence type="ECO:0000313" key="3">
    <source>
        <dbReference type="Proteomes" id="UP000050525"/>
    </source>
</evidence>
<evidence type="ECO:0000256" key="1">
    <source>
        <dbReference type="SAM" id="MobiDB-lite"/>
    </source>
</evidence>
<feature type="compositionally biased region" description="Basic and acidic residues" evidence="1">
    <location>
        <begin position="42"/>
        <end position="57"/>
    </location>
</feature>
<evidence type="ECO:0000313" key="2">
    <source>
        <dbReference type="EMBL" id="KYO33413.1"/>
    </source>
</evidence>
<organism evidence="2 3">
    <name type="scientific">Alligator mississippiensis</name>
    <name type="common">American alligator</name>
    <dbReference type="NCBI Taxonomy" id="8496"/>
    <lineage>
        <taxon>Eukaryota</taxon>
        <taxon>Metazoa</taxon>
        <taxon>Chordata</taxon>
        <taxon>Craniata</taxon>
        <taxon>Vertebrata</taxon>
        <taxon>Euteleostomi</taxon>
        <taxon>Archelosauria</taxon>
        <taxon>Archosauria</taxon>
        <taxon>Crocodylia</taxon>
        <taxon>Alligatoridae</taxon>
        <taxon>Alligatorinae</taxon>
        <taxon>Alligator</taxon>
    </lineage>
</organism>